<dbReference type="KEGG" id="rru:Rru_A3268"/>
<dbReference type="Proteomes" id="UP000001929">
    <property type="component" value="Chromosome"/>
</dbReference>
<keyword evidence="2" id="KW-1185">Reference proteome</keyword>
<proteinExistence type="predicted"/>
<dbReference type="AlphaFoldDB" id="Q2RP82"/>
<sequence length="208" mass="21909">MKDPARRPEPGRTRVILILTGLCLALGLAAATLALTRFSDDPLALVFERRERVVFALPDGSGRIVLTRSTLGPLIEGHRRTLVLERAGQPVIETMLFDAPEPASPVRVYWIDAEETANAGPYLRLVEAGGEVLVDPLTPAVVRVLRKPSGAVLTSPAGDARAGGVIGPDGALTLTDGLDGARLPPSPGRLIGEIVGADDGPLSFRPHP</sequence>
<dbReference type="EMBL" id="CP000230">
    <property type="protein sequence ID" value="ABC24063.1"/>
    <property type="molecule type" value="Genomic_DNA"/>
</dbReference>
<dbReference type="STRING" id="269796.Rru_A3268"/>
<dbReference type="RefSeq" id="WP_011391016.1">
    <property type="nucleotide sequence ID" value="NC_007643.1"/>
</dbReference>
<protein>
    <submittedName>
        <fullName evidence="1">Uncharacterized protein</fullName>
    </submittedName>
</protein>
<dbReference type="PATRIC" id="fig|269796.9.peg.3385"/>
<name>Q2RP82_RHORT</name>
<accession>Q2RP82</accession>
<reference evidence="1 2" key="1">
    <citation type="journal article" date="2011" name="Stand. Genomic Sci.">
        <title>Complete genome sequence of Rhodospirillum rubrum type strain (S1).</title>
        <authorList>
            <person name="Munk A.C."/>
            <person name="Copeland A."/>
            <person name="Lucas S."/>
            <person name="Lapidus A."/>
            <person name="Del Rio T.G."/>
            <person name="Barry K."/>
            <person name="Detter J.C."/>
            <person name="Hammon N."/>
            <person name="Israni S."/>
            <person name="Pitluck S."/>
            <person name="Brettin T."/>
            <person name="Bruce D."/>
            <person name="Han C."/>
            <person name="Tapia R."/>
            <person name="Gilna P."/>
            <person name="Schmutz J."/>
            <person name="Larimer F."/>
            <person name="Land M."/>
            <person name="Kyrpides N.C."/>
            <person name="Mavromatis K."/>
            <person name="Richardson P."/>
            <person name="Rohde M."/>
            <person name="Goker M."/>
            <person name="Klenk H.P."/>
            <person name="Zhang Y."/>
            <person name="Roberts G.P."/>
            <person name="Reslewic S."/>
            <person name="Schwartz D.C."/>
        </authorList>
    </citation>
    <scope>NUCLEOTIDE SEQUENCE [LARGE SCALE GENOMIC DNA]</scope>
    <source>
        <strain evidence="2">ATCC 11170 / ATH 1.1.1 / DSM 467 / LMG 4362 / NCIMB 8255 / S1</strain>
    </source>
</reference>
<evidence type="ECO:0000313" key="2">
    <source>
        <dbReference type="Proteomes" id="UP000001929"/>
    </source>
</evidence>
<dbReference type="EnsemblBacteria" id="ABC24063">
    <property type="protein sequence ID" value="ABC24063"/>
    <property type="gene ID" value="Rru_A3268"/>
</dbReference>
<organism evidence="1 2">
    <name type="scientific">Rhodospirillum rubrum (strain ATCC 11170 / ATH 1.1.1 / DSM 467 / LMG 4362 / NCIMB 8255 / S1)</name>
    <dbReference type="NCBI Taxonomy" id="269796"/>
    <lineage>
        <taxon>Bacteria</taxon>
        <taxon>Pseudomonadati</taxon>
        <taxon>Pseudomonadota</taxon>
        <taxon>Alphaproteobacteria</taxon>
        <taxon>Rhodospirillales</taxon>
        <taxon>Rhodospirillaceae</taxon>
        <taxon>Rhodospirillum</taxon>
    </lineage>
</organism>
<gene>
    <name evidence="1" type="ordered locus">Rru_A3268</name>
</gene>
<dbReference type="HOGENOM" id="CLU_1320096_0_0_5"/>
<evidence type="ECO:0000313" key="1">
    <source>
        <dbReference type="EMBL" id="ABC24063.1"/>
    </source>
</evidence>